<evidence type="ECO:0000313" key="1">
    <source>
        <dbReference type="EMBL" id="KZP19551.1"/>
    </source>
</evidence>
<dbReference type="AlphaFoldDB" id="A0A166I8B7"/>
<proteinExistence type="predicted"/>
<dbReference type="OrthoDB" id="432970at2759"/>
<name>A0A166I8B7_9AGAM</name>
<protein>
    <submittedName>
        <fullName evidence="1">Uncharacterized protein</fullName>
    </submittedName>
</protein>
<sequence>MVWASHSIMYMSDNSLNYTGTSLGERVQGLRRGAENGPGQICCQVLGLASRPDPLRCYVEGIYIQICSLSHNGDTLIISAWCLMGLVKDTSPAQTHFMVVTLRRTASHSPRTFSTLVDYEIVPFSWIEEAWANRVSALDESPCSPQAILARDAAESKKNDDALGSVLGISLELPPGDDRFPREALKNNSVHTMQPLGLFSVHKDKGALFAALPVPYHVECLKNSLKVELEGGAYFM</sequence>
<evidence type="ECO:0000313" key="2">
    <source>
        <dbReference type="Proteomes" id="UP000076532"/>
    </source>
</evidence>
<reference evidence="1 2" key="1">
    <citation type="journal article" date="2016" name="Mol. Biol. Evol.">
        <title>Comparative Genomics of Early-Diverging Mushroom-Forming Fungi Provides Insights into the Origins of Lignocellulose Decay Capabilities.</title>
        <authorList>
            <person name="Nagy L.G."/>
            <person name="Riley R."/>
            <person name="Tritt A."/>
            <person name="Adam C."/>
            <person name="Daum C."/>
            <person name="Floudas D."/>
            <person name="Sun H."/>
            <person name="Yadav J.S."/>
            <person name="Pangilinan J."/>
            <person name="Larsson K.H."/>
            <person name="Matsuura K."/>
            <person name="Barry K."/>
            <person name="Labutti K."/>
            <person name="Kuo R."/>
            <person name="Ohm R.A."/>
            <person name="Bhattacharya S.S."/>
            <person name="Shirouzu T."/>
            <person name="Yoshinaga Y."/>
            <person name="Martin F.M."/>
            <person name="Grigoriev I.V."/>
            <person name="Hibbett D.S."/>
        </authorList>
    </citation>
    <scope>NUCLEOTIDE SEQUENCE [LARGE SCALE GENOMIC DNA]</scope>
    <source>
        <strain evidence="1 2">CBS 109695</strain>
    </source>
</reference>
<dbReference type="EMBL" id="KV417563">
    <property type="protein sequence ID" value="KZP19551.1"/>
    <property type="molecule type" value="Genomic_DNA"/>
</dbReference>
<gene>
    <name evidence="1" type="ORF">FIBSPDRAFT_563779</name>
</gene>
<organism evidence="1 2">
    <name type="scientific">Athelia psychrophila</name>
    <dbReference type="NCBI Taxonomy" id="1759441"/>
    <lineage>
        <taxon>Eukaryota</taxon>
        <taxon>Fungi</taxon>
        <taxon>Dikarya</taxon>
        <taxon>Basidiomycota</taxon>
        <taxon>Agaricomycotina</taxon>
        <taxon>Agaricomycetes</taxon>
        <taxon>Agaricomycetidae</taxon>
        <taxon>Atheliales</taxon>
        <taxon>Atheliaceae</taxon>
        <taxon>Athelia</taxon>
    </lineage>
</organism>
<dbReference type="Proteomes" id="UP000076532">
    <property type="component" value="Unassembled WGS sequence"/>
</dbReference>
<dbReference type="STRING" id="436010.A0A166I8B7"/>
<keyword evidence="2" id="KW-1185">Reference proteome</keyword>
<accession>A0A166I8B7</accession>